<dbReference type="AlphaFoldDB" id="A0A6J5CML5"/>
<protein>
    <recommendedName>
        <fullName evidence="1">Htaa domain-containing protein</fullName>
    </recommendedName>
</protein>
<dbReference type="RefSeq" id="WP_175054179.1">
    <property type="nucleotide sequence ID" value="NZ_CADIKC010000014.1"/>
</dbReference>
<dbReference type="EMBL" id="CADIKC010000014">
    <property type="protein sequence ID" value="CAB3740988.1"/>
    <property type="molecule type" value="Genomic_DNA"/>
</dbReference>
<proteinExistence type="predicted"/>
<gene>
    <name evidence="2" type="ORF">LMG24238_06701</name>
</gene>
<dbReference type="Proteomes" id="UP000494255">
    <property type="component" value="Unassembled WGS sequence"/>
</dbReference>
<sequence length="142" mass="15193">MIKSFTWRIKDTFVDYVRRFGSVTVVEPAGEDGEGFVFPLEASESGLLRFKGSVEFSAHGGLLSACVANPWVHAESAGSYVTIDGTARTQTEGSRLRLAEIAGAISPDAVLGTYSAVLSEVGVALFEYRYEAGDSLAHVRLA</sequence>
<dbReference type="GeneID" id="97045275"/>
<keyword evidence="3" id="KW-1185">Reference proteome</keyword>
<dbReference type="Pfam" id="PF04213">
    <property type="entry name" value="HtaA"/>
    <property type="match status" value="1"/>
</dbReference>
<dbReference type="InterPro" id="IPR007331">
    <property type="entry name" value="Htaa"/>
</dbReference>
<name>A0A6J5CML5_9BURK</name>
<reference evidence="2 3" key="1">
    <citation type="submission" date="2020-04" db="EMBL/GenBank/DDBJ databases">
        <authorList>
            <person name="De Canck E."/>
        </authorList>
    </citation>
    <scope>NUCLEOTIDE SEQUENCE [LARGE SCALE GENOMIC DNA]</scope>
    <source>
        <strain evidence="2 3">LMG 24238</strain>
    </source>
</reference>
<organism evidence="2 3">
    <name type="scientific">Paraburkholderia sediminicola</name>
    <dbReference type="NCBI Taxonomy" id="458836"/>
    <lineage>
        <taxon>Bacteria</taxon>
        <taxon>Pseudomonadati</taxon>
        <taxon>Pseudomonadota</taxon>
        <taxon>Betaproteobacteria</taxon>
        <taxon>Burkholderiales</taxon>
        <taxon>Burkholderiaceae</taxon>
        <taxon>Paraburkholderia</taxon>
    </lineage>
</organism>
<accession>A0A6J5CML5</accession>
<feature type="domain" description="Htaa" evidence="1">
    <location>
        <begin position="4"/>
        <end position="141"/>
    </location>
</feature>
<evidence type="ECO:0000313" key="3">
    <source>
        <dbReference type="Proteomes" id="UP000494255"/>
    </source>
</evidence>
<evidence type="ECO:0000313" key="2">
    <source>
        <dbReference type="EMBL" id="CAB3740988.1"/>
    </source>
</evidence>
<evidence type="ECO:0000259" key="1">
    <source>
        <dbReference type="Pfam" id="PF04213"/>
    </source>
</evidence>